<feature type="compositionally biased region" description="Low complexity" evidence="1">
    <location>
        <begin position="1"/>
        <end position="24"/>
    </location>
</feature>
<comment type="caution">
    <text evidence="2">The sequence shown here is derived from an EMBL/GenBank/DDBJ whole genome shotgun (WGS) entry which is preliminary data.</text>
</comment>
<protein>
    <submittedName>
        <fullName evidence="2">Uncharacterized protein</fullName>
    </submittedName>
</protein>
<keyword evidence="3" id="KW-1185">Reference proteome</keyword>
<feature type="region of interest" description="Disordered" evidence="1">
    <location>
        <begin position="1"/>
        <end position="40"/>
    </location>
</feature>
<evidence type="ECO:0000256" key="1">
    <source>
        <dbReference type="SAM" id="MobiDB-lite"/>
    </source>
</evidence>
<organism evidence="2 3">
    <name type="scientific">Kitasatospora arboriphila</name>
    <dbReference type="NCBI Taxonomy" id="258052"/>
    <lineage>
        <taxon>Bacteria</taxon>
        <taxon>Bacillati</taxon>
        <taxon>Actinomycetota</taxon>
        <taxon>Actinomycetes</taxon>
        <taxon>Kitasatosporales</taxon>
        <taxon>Streptomycetaceae</taxon>
        <taxon>Kitasatospora</taxon>
    </lineage>
</organism>
<evidence type="ECO:0000313" key="2">
    <source>
        <dbReference type="EMBL" id="GAA1102205.1"/>
    </source>
</evidence>
<name>A0ABN1TU09_9ACTN</name>
<proteinExistence type="predicted"/>
<feature type="region of interest" description="Disordered" evidence="1">
    <location>
        <begin position="71"/>
        <end position="92"/>
    </location>
</feature>
<gene>
    <name evidence="2" type="ORF">GCM10009663_51020</name>
</gene>
<evidence type="ECO:0000313" key="3">
    <source>
        <dbReference type="Proteomes" id="UP001499987"/>
    </source>
</evidence>
<dbReference type="Proteomes" id="UP001499987">
    <property type="component" value="Unassembled WGS sequence"/>
</dbReference>
<sequence>MSDPLSDSASDSPPDSLSDSLSAPVGEGPGGASQNLADDVSAAEASKDLLQQMEELLATVSASLAGLGADLRSSASRTGTPDDEAPRPDAHG</sequence>
<dbReference type="RefSeq" id="WP_344626010.1">
    <property type="nucleotide sequence ID" value="NZ_BAAALD010000056.1"/>
</dbReference>
<accession>A0ABN1TU09</accession>
<reference evidence="2 3" key="1">
    <citation type="journal article" date="2019" name="Int. J. Syst. Evol. Microbiol.">
        <title>The Global Catalogue of Microorganisms (GCM) 10K type strain sequencing project: providing services to taxonomists for standard genome sequencing and annotation.</title>
        <authorList>
            <consortium name="The Broad Institute Genomics Platform"/>
            <consortium name="The Broad Institute Genome Sequencing Center for Infectious Disease"/>
            <person name="Wu L."/>
            <person name="Ma J."/>
        </authorList>
    </citation>
    <scope>NUCLEOTIDE SEQUENCE [LARGE SCALE GENOMIC DNA]</scope>
    <source>
        <strain evidence="2 3">JCM 13002</strain>
    </source>
</reference>
<dbReference type="EMBL" id="BAAALD010000056">
    <property type="protein sequence ID" value="GAA1102205.1"/>
    <property type="molecule type" value="Genomic_DNA"/>
</dbReference>